<keyword evidence="5 9" id="KW-0472">Membrane</keyword>
<comment type="similarity">
    <text evidence="2">Belongs to the TMEM86 family.</text>
</comment>
<organism evidence="10 11">
    <name type="scientific">Alosa alosa</name>
    <name type="common">allis shad</name>
    <dbReference type="NCBI Taxonomy" id="278164"/>
    <lineage>
        <taxon>Eukaryota</taxon>
        <taxon>Metazoa</taxon>
        <taxon>Chordata</taxon>
        <taxon>Craniata</taxon>
        <taxon>Vertebrata</taxon>
        <taxon>Euteleostomi</taxon>
        <taxon>Actinopterygii</taxon>
        <taxon>Neopterygii</taxon>
        <taxon>Teleostei</taxon>
        <taxon>Clupei</taxon>
        <taxon>Clupeiformes</taxon>
        <taxon>Clupeoidei</taxon>
        <taxon>Clupeidae</taxon>
        <taxon>Alosa</taxon>
    </lineage>
</organism>
<feature type="transmembrane region" description="Helical" evidence="9">
    <location>
        <begin position="20"/>
        <end position="40"/>
    </location>
</feature>
<sequence length="250" mass="27605">MDILETHAYDSRKRRNASCVLFLSLFPFFLSAATYFYLWLPDPSPSVVSAAAKSAPVICLALVVLTNNGMGSLLGVAGGLLFSAGGDICLIWPELFLHGMGSFAAAHLLYSLCFLTERYTYFSSSSTFFYVLYLLLWLLGGGVYIHLLPYLQKVPDAAVLTPGVGVYVLLIVIMATLALRTRRPLTLLGSLVFMVSDMCLALQHFGVIPPHEYGQHVVMATYYLAQLLIAVSDVRAKADENDEFKKWKRS</sequence>
<feature type="transmembrane region" description="Helical" evidence="9">
    <location>
        <begin position="159"/>
        <end position="179"/>
    </location>
</feature>
<dbReference type="GO" id="GO:0016020">
    <property type="term" value="C:membrane"/>
    <property type="evidence" value="ECO:0007669"/>
    <property type="project" value="UniProtKB-SubCell"/>
</dbReference>
<reference evidence="10" key="1">
    <citation type="submission" date="2020-10" db="EMBL/GenBank/DDBJ databases">
        <title>Chromosome-scale genome assembly of the Allis shad, Alosa alosa.</title>
        <authorList>
            <person name="Margot Z."/>
            <person name="Christophe K."/>
            <person name="Cabau C."/>
            <person name="Louis A."/>
            <person name="Berthelot C."/>
            <person name="Parey E."/>
            <person name="Roest Crollius H."/>
            <person name="Montfort J."/>
            <person name="Robinson-Rechavi M."/>
            <person name="Bucao C."/>
            <person name="Bouchez O."/>
            <person name="Gislard M."/>
            <person name="Lluch J."/>
            <person name="Milhes M."/>
            <person name="Lampietro C."/>
            <person name="Lopez Roques C."/>
            <person name="Donnadieu C."/>
            <person name="Braasch I."/>
            <person name="Desvignes T."/>
            <person name="Postlethwait J."/>
            <person name="Bobe J."/>
            <person name="Guiguen Y."/>
        </authorList>
    </citation>
    <scope>NUCLEOTIDE SEQUENCE</scope>
    <source>
        <strain evidence="10">M-15738</strain>
        <tissue evidence="10">Blood</tissue>
    </source>
</reference>
<comment type="catalytic activity">
    <reaction evidence="8">
        <text>a 1-O-(1Z-alkenyl)-sn-glycero-3-phosphocholine + H2O = a 2,3-saturated aldehyde + sn-glycerol 3-phosphocholine</text>
        <dbReference type="Rhea" id="RHEA:22544"/>
        <dbReference type="ChEBI" id="CHEBI:15377"/>
        <dbReference type="ChEBI" id="CHEBI:16870"/>
        <dbReference type="ChEBI" id="CHEBI:73359"/>
        <dbReference type="ChEBI" id="CHEBI:77287"/>
        <dbReference type="EC" id="3.3.2.2"/>
    </reaction>
</comment>
<feature type="transmembrane region" description="Helical" evidence="9">
    <location>
        <begin position="99"/>
        <end position="116"/>
    </location>
</feature>
<evidence type="ECO:0000256" key="8">
    <source>
        <dbReference type="ARBA" id="ARBA00049560"/>
    </source>
</evidence>
<evidence type="ECO:0000256" key="1">
    <source>
        <dbReference type="ARBA" id="ARBA00004141"/>
    </source>
</evidence>
<dbReference type="EMBL" id="JADWDJ010000006">
    <property type="protein sequence ID" value="KAG5279734.1"/>
    <property type="molecule type" value="Genomic_DNA"/>
</dbReference>
<feature type="transmembrane region" description="Helical" evidence="9">
    <location>
        <begin position="213"/>
        <end position="231"/>
    </location>
</feature>
<keyword evidence="3 9" id="KW-0812">Transmembrane</keyword>
<gene>
    <name evidence="10" type="ORF">AALO_G00081020</name>
</gene>
<evidence type="ECO:0000256" key="9">
    <source>
        <dbReference type="SAM" id="Phobius"/>
    </source>
</evidence>
<dbReference type="PANTHER" id="PTHR31885">
    <property type="entry name" value="GH04784P"/>
    <property type="match status" value="1"/>
</dbReference>
<evidence type="ECO:0000256" key="4">
    <source>
        <dbReference type="ARBA" id="ARBA00022989"/>
    </source>
</evidence>
<dbReference type="AlphaFoldDB" id="A0AAV6GY45"/>
<comment type="subcellular location">
    <subcellularLocation>
        <location evidence="1">Membrane</location>
        <topology evidence="1">Multi-pass membrane protein</topology>
    </subcellularLocation>
</comment>
<dbReference type="InterPro" id="IPR012506">
    <property type="entry name" value="TMEM86B-like"/>
</dbReference>
<evidence type="ECO:0000256" key="2">
    <source>
        <dbReference type="ARBA" id="ARBA00007375"/>
    </source>
</evidence>
<keyword evidence="4 9" id="KW-1133">Transmembrane helix</keyword>
<evidence type="ECO:0000256" key="6">
    <source>
        <dbReference type="ARBA" id="ARBA00035673"/>
    </source>
</evidence>
<protein>
    <recommendedName>
        <fullName evidence="6">lysoplasmalogenase</fullName>
        <ecNumber evidence="6">3.3.2.2</ecNumber>
    </recommendedName>
</protein>
<comment type="catalytic activity">
    <reaction evidence="7">
        <text>a 1-O-(1Z-alkenyl)-sn-glycero-3-phosphoethanolamine + H2O = a 2,3-saturated aldehyde + sn-glycero-3-phosphoethanolamine</text>
        <dbReference type="Rhea" id="RHEA:16905"/>
        <dbReference type="ChEBI" id="CHEBI:15377"/>
        <dbReference type="ChEBI" id="CHEBI:73359"/>
        <dbReference type="ChEBI" id="CHEBI:77288"/>
        <dbReference type="ChEBI" id="CHEBI:143890"/>
        <dbReference type="EC" id="3.3.2.2"/>
    </reaction>
</comment>
<dbReference type="Pfam" id="PF07947">
    <property type="entry name" value="YhhN"/>
    <property type="match status" value="1"/>
</dbReference>
<evidence type="ECO:0000256" key="3">
    <source>
        <dbReference type="ARBA" id="ARBA00022692"/>
    </source>
</evidence>
<evidence type="ECO:0000313" key="10">
    <source>
        <dbReference type="EMBL" id="KAG5279734.1"/>
    </source>
</evidence>
<dbReference type="PANTHER" id="PTHR31885:SF11">
    <property type="entry name" value="TRANSMEMBRANE PROTEIN 86B"/>
    <property type="match status" value="1"/>
</dbReference>
<dbReference type="GO" id="GO:0047408">
    <property type="term" value="F:alkenylglycerophosphocholine hydrolase activity"/>
    <property type="evidence" value="ECO:0007669"/>
    <property type="project" value="UniProtKB-EC"/>
</dbReference>
<name>A0AAV6GY45_9TELE</name>
<comment type="caution">
    <text evidence="10">The sequence shown here is derived from an EMBL/GenBank/DDBJ whole genome shotgun (WGS) entry which is preliminary data.</text>
</comment>
<feature type="transmembrane region" description="Helical" evidence="9">
    <location>
        <begin position="128"/>
        <end position="147"/>
    </location>
</feature>
<feature type="transmembrane region" description="Helical" evidence="9">
    <location>
        <begin position="46"/>
        <end position="66"/>
    </location>
</feature>
<feature type="transmembrane region" description="Helical" evidence="9">
    <location>
        <begin position="73"/>
        <end position="93"/>
    </location>
</feature>
<evidence type="ECO:0000256" key="7">
    <source>
        <dbReference type="ARBA" id="ARBA00049458"/>
    </source>
</evidence>
<accession>A0AAV6GY45</accession>
<dbReference type="Proteomes" id="UP000823561">
    <property type="component" value="Chromosome 6"/>
</dbReference>
<proteinExistence type="inferred from homology"/>
<dbReference type="EC" id="3.3.2.2" evidence="6"/>
<keyword evidence="11" id="KW-1185">Reference proteome</keyword>
<feature type="transmembrane region" description="Helical" evidence="9">
    <location>
        <begin position="186"/>
        <end position="207"/>
    </location>
</feature>
<evidence type="ECO:0000313" key="11">
    <source>
        <dbReference type="Proteomes" id="UP000823561"/>
    </source>
</evidence>
<evidence type="ECO:0000256" key="5">
    <source>
        <dbReference type="ARBA" id="ARBA00023136"/>
    </source>
</evidence>